<evidence type="ECO:0000313" key="5">
    <source>
        <dbReference type="EMBL" id="KAF3338137.1"/>
    </source>
</evidence>
<feature type="compositionally biased region" description="Low complexity" evidence="3">
    <location>
        <begin position="9"/>
        <end position="22"/>
    </location>
</feature>
<feature type="compositionally biased region" description="Basic and acidic residues" evidence="3">
    <location>
        <begin position="189"/>
        <end position="201"/>
    </location>
</feature>
<feature type="region of interest" description="Disordered" evidence="3">
    <location>
        <begin position="1"/>
        <end position="37"/>
    </location>
</feature>
<gene>
    <name evidence="5" type="ORF">FCM35_KLT18724</name>
</gene>
<dbReference type="Pfam" id="PF25088">
    <property type="entry name" value="GPKOW_C"/>
    <property type="match status" value="1"/>
</dbReference>
<dbReference type="OrthoDB" id="5577072at2759"/>
<dbReference type="Proteomes" id="UP000623129">
    <property type="component" value="Unassembled WGS sequence"/>
</dbReference>
<evidence type="ECO:0000256" key="2">
    <source>
        <dbReference type="ARBA" id="ARBA00023242"/>
    </source>
</evidence>
<comment type="caution">
    <text evidence="5">The sequence shown here is derived from an EMBL/GenBank/DDBJ whole genome shotgun (WGS) entry which is preliminary data.</text>
</comment>
<accession>A0A833RFM8</accession>
<keyword evidence="6" id="KW-1185">Reference proteome</keyword>
<dbReference type="PANTHER" id="PTHR15818">
    <property type="entry name" value="G PATCH AND KOW-CONTAINING"/>
    <property type="match status" value="1"/>
</dbReference>
<keyword evidence="2" id="KW-0539">Nucleus</keyword>
<dbReference type="InterPro" id="IPR026822">
    <property type="entry name" value="Spp2/MOS2_G-patch"/>
</dbReference>
<feature type="compositionally biased region" description="Basic and acidic residues" evidence="3">
    <location>
        <begin position="113"/>
        <end position="138"/>
    </location>
</feature>
<feature type="region of interest" description="Disordered" evidence="3">
    <location>
        <begin position="182"/>
        <end position="323"/>
    </location>
</feature>
<dbReference type="InterPro" id="IPR000467">
    <property type="entry name" value="G_patch_dom"/>
</dbReference>
<name>A0A833RFM8_9POAL</name>
<dbReference type="GO" id="GO:0003676">
    <property type="term" value="F:nucleic acid binding"/>
    <property type="evidence" value="ECO:0007669"/>
    <property type="project" value="InterPro"/>
</dbReference>
<dbReference type="Pfam" id="PF12656">
    <property type="entry name" value="G-patch_2"/>
    <property type="match status" value="1"/>
</dbReference>
<dbReference type="InterPro" id="IPR045166">
    <property type="entry name" value="Spp2-like"/>
</dbReference>
<feature type="region of interest" description="Disordered" evidence="3">
    <location>
        <begin position="98"/>
        <end position="138"/>
    </location>
</feature>
<reference evidence="5" key="1">
    <citation type="submission" date="2020-01" db="EMBL/GenBank/DDBJ databases">
        <title>Genome sequence of Kobresia littledalei, the first chromosome-level genome in the family Cyperaceae.</title>
        <authorList>
            <person name="Qu G."/>
        </authorList>
    </citation>
    <scope>NUCLEOTIDE SEQUENCE</scope>
    <source>
        <strain evidence="5">C.B.Clarke</strain>
        <tissue evidence="5">Leaf</tissue>
    </source>
</reference>
<dbReference type="EMBL" id="SWLB01000006">
    <property type="protein sequence ID" value="KAF3338137.1"/>
    <property type="molecule type" value="Genomic_DNA"/>
</dbReference>
<feature type="domain" description="G-patch" evidence="4">
    <location>
        <begin position="166"/>
        <end position="213"/>
    </location>
</feature>
<dbReference type="AlphaFoldDB" id="A0A833RFM8"/>
<proteinExistence type="predicted"/>
<protein>
    <submittedName>
        <fullName evidence="5">Protein MOS2-like protein</fullName>
    </submittedName>
</protein>
<dbReference type="PROSITE" id="PS50174">
    <property type="entry name" value="G_PATCH"/>
    <property type="match status" value="1"/>
</dbReference>
<evidence type="ECO:0000259" key="4">
    <source>
        <dbReference type="PROSITE" id="PS50174"/>
    </source>
</evidence>
<dbReference type="PANTHER" id="PTHR15818:SF2">
    <property type="entry name" value="G-PATCH DOMAIN AND KOW MOTIFS-CONTAINING PROTEIN"/>
    <property type="match status" value="1"/>
</dbReference>
<dbReference type="GO" id="GO:0000398">
    <property type="term" value="P:mRNA splicing, via spliceosome"/>
    <property type="evidence" value="ECO:0007669"/>
    <property type="project" value="InterPro"/>
</dbReference>
<evidence type="ECO:0000256" key="3">
    <source>
        <dbReference type="SAM" id="MobiDB-lite"/>
    </source>
</evidence>
<sequence>MKLSFAINSSKSKPTSRSKPASGEPDADDPEAAPTSVAQFVTEFDPTKPLSSKPEKAVIAPIPNSDYIRRFKPTLPLPSAEDDPSQFCTEANFVLDTNTSADPSGLPFGLSIRSDKENGDEVREDGNGRARKREEGAENRILKRYKEDMQNLPDEGGPDEFKGTELGELAAALLRGYGWTEGKVLGRNKNREDTKIVDFKKRSGSYGLGFNPSTADPKKNRSGDWILPDSGAQEKRDKDNSKEREAERNSSRREEDLPRERIGSRQRKVENGDVRDERVGSRRKDEVERERSGSTRRREKDEERDKGSSRKKERESKREEHNETKVVRWLTSHIRVRIISKDFKKGRYYLKKGEVVDVVGPMTCDISMDGTRELLQGVEQGMLETALPKKGGAVLVLYGKHKGIYGNLVEKDLEEETGVIRDADSHELVNVQLEQIAEYLGDPAYLGY</sequence>
<evidence type="ECO:0000313" key="6">
    <source>
        <dbReference type="Proteomes" id="UP000623129"/>
    </source>
</evidence>
<evidence type="ECO:0000256" key="1">
    <source>
        <dbReference type="ARBA" id="ARBA00004123"/>
    </source>
</evidence>
<dbReference type="Gene3D" id="2.30.30.140">
    <property type="match status" value="1"/>
</dbReference>
<comment type="subcellular location">
    <subcellularLocation>
        <location evidence="1">Nucleus</location>
    </subcellularLocation>
</comment>
<dbReference type="GO" id="GO:0005681">
    <property type="term" value="C:spliceosomal complex"/>
    <property type="evidence" value="ECO:0007669"/>
    <property type="project" value="TreeGrafter"/>
</dbReference>
<organism evidence="5 6">
    <name type="scientific">Carex littledalei</name>
    <dbReference type="NCBI Taxonomy" id="544730"/>
    <lineage>
        <taxon>Eukaryota</taxon>
        <taxon>Viridiplantae</taxon>
        <taxon>Streptophyta</taxon>
        <taxon>Embryophyta</taxon>
        <taxon>Tracheophyta</taxon>
        <taxon>Spermatophyta</taxon>
        <taxon>Magnoliopsida</taxon>
        <taxon>Liliopsida</taxon>
        <taxon>Poales</taxon>
        <taxon>Cyperaceae</taxon>
        <taxon>Cyperoideae</taxon>
        <taxon>Cariceae</taxon>
        <taxon>Carex</taxon>
        <taxon>Carex subgen. Euthyceras</taxon>
    </lineage>
</organism>
<feature type="compositionally biased region" description="Basic and acidic residues" evidence="3">
    <location>
        <begin position="232"/>
        <end position="323"/>
    </location>
</feature>